<evidence type="ECO:0000313" key="1">
    <source>
        <dbReference type="Ensembl" id="ENSLAFP00000026821.1"/>
    </source>
</evidence>
<evidence type="ECO:0008006" key="3">
    <source>
        <dbReference type="Google" id="ProtNLM"/>
    </source>
</evidence>
<dbReference type="HOGENOM" id="CLU_1374945_0_0_1"/>
<dbReference type="GeneTree" id="ENSGT00940000157183"/>
<dbReference type="OMA" id="WGAPPEM"/>
<name>G3UG63_LOXAF</name>
<dbReference type="InParanoid" id="G3UG63"/>
<evidence type="ECO:0000313" key="2">
    <source>
        <dbReference type="Proteomes" id="UP000007646"/>
    </source>
</evidence>
<dbReference type="Proteomes" id="UP000007646">
    <property type="component" value="Unassembled WGS sequence"/>
</dbReference>
<organism evidence="1 2">
    <name type="scientific">Loxodonta africana</name>
    <name type="common">African elephant</name>
    <dbReference type="NCBI Taxonomy" id="9785"/>
    <lineage>
        <taxon>Eukaryota</taxon>
        <taxon>Metazoa</taxon>
        <taxon>Chordata</taxon>
        <taxon>Craniata</taxon>
        <taxon>Vertebrata</taxon>
        <taxon>Euteleostomi</taxon>
        <taxon>Mammalia</taxon>
        <taxon>Eutheria</taxon>
        <taxon>Afrotheria</taxon>
        <taxon>Proboscidea</taxon>
        <taxon>Elephantidae</taxon>
        <taxon>Loxodonta</taxon>
    </lineage>
</organism>
<proteinExistence type="predicted"/>
<sequence length="204" mass="22012">MTCSEPGPRPREVLYGVAHQQCLQRRRRCELRSLAHTLLGLLRDAQELEGSKPRGRPRPGGASPRVCAACPWGAPPEMQVPSPHHVSSVLCFIPGPSLLPGCPGLEPLRQKLSALQGTHAWILQVPSERLAMDFHEVLADLGSKTLSGLFHAWVRAGLGGRRLVFGGLVGLEPTTLARSLPRLLAQALRAFRLAALAEGELEGP</sequence>
<dbReference type="STRING" id="9785.ENSLAFP00000026821"/>
<reference evidence="1 2" key="1">
    <citation type="submission" date="2009-06" db="EMBL/GenBank/DDBJ databases">
        <title>The Genome Sequence of Loxodonta africana (African elephant).</title>
        <authorList>
            <person name="Di Palma F."/>
            <person name="Heiman D."/>
            <person name="Young S."/>
            <person name="Johnson J."/>
            <person name="Lander E.S."/>
            <person name="Lindblad-Toh K."/>
        </authorList>
    </citation>
    <scope>NUCLEOTIDE SEQUENCE [LARGE SCALE GENOMIC DNA]</scope>
    <source>
        <strain evidence="1 2">Isolate ISIS603380</strain>
    </source>
</reference>
<keyword evidence="2" id="KW-1185">Reference proteome</keyword>
<dbReference type="Ensembl" id="ENSLAFT00000027115.1">
    <property type="protein sequence ID" value="ENSLAFP00000026821.1"/>
    <property type="gene ID" value="ENSLAFG00000031017.1"/>
</dbReference>
<reference evidence="1" key="3">
    <citation type="submission" date="2025-09" db="UniProtKB">
        <authorList>
            <consortium name="Ensembl"/>
        </authorList>
    </citation>
    <scope>IDENTIFICATION</scope>
    <source>
        <strain evidence="1">Isolate ISIS603380</strain>
    </source>
</reference>
<reference evidence="1" key="2">
    <citation type="submission" date="2025-08" db="UniProtKB">
        <authorList>
            <consortium name="Ensembl"/>
        </authorList>
    </citation>
    <scope>IDENTIFICATION</scope>
    <source>
        <strain evidence="1">Isolate ISIS603380</strain>
    </source>
</reference>
<accession>G3UG63</accession>
<dbReference type="eggNOG" id="KOG3627">
    <property type="taxonomic scope" value="Eukaryota"/>
</dbReference>
<protein>
    <recommendedName>
        <fullName evidence="3">Serine protease 56</fullName>
    </recommendedName>
</protein>
<dbReference type="AlphaFoldDB" id="G3UG63"/>